<dbReference type="OrthoDB" id="9798108at2"/>
<reference evidence="3" key="2">
    <citation type="submission" date="2011-03" db="EMBL/GenBank/DDBJ databases">
        <title>The complete genome of Desulfobacca acetoxidans DSM 11109.</title>
        <authorList>
            <consortium name="US DOE Joint Genome Institute (JGI-PGF)"/>
            <person name="Lucas S."/>
            <person name="Copeland A."/>
            <person name="Lapidus A."/>
            <person name="Bruce D."/>
            <person name="Goodwin L."/>
            <person name="Pitluck S."/>
            <person name="Peters L."/>
            <person name="Kyrpides N."/>
            <person name="Mavromatis K."/>
            <person name="Ivanova N."/>
            <person name="Ovchinnikova G."/>
            <person name="Teshima H."/>
            <person name="Detter J.C."/>
            <person name="Han C."/>
            <person name="Land M."/>
            <person name="Hauser L."/>
            <person name="Markowitz V."/>
            <person name="Cheng J.-F."/>
            <person name="Hugenholtz P."/>
            <person name="Woyke T."/>
            <person name="Wu D."/>
            <person name="Spring S."/>
            <person name="Schueler E."/>
            <person name="Brambilla E."/>
            <person name="Klenk H.-P."/>
            <person name="Eisen J.A."/>
        </authorList>
    </citation>
    <scope>NUCLEOTIDE SEQUENCE [LARGE SCALE GENOMIC DNA]</scope>
    <source>
        <strain evidence="3">ATCC 700848 / DSM 11109 / ASRB2</strain>
    </source>
</reference>
<organism evidence="2 3">
    <name type="scientific">Desulfobacca acetoxidans (strain ATCC 700848 / DSM 11109 / ASRB2)</name>
    <dbReference type="NCBI Taxonomy" id="880072"/>
    <lineage>
        <taxon>Bacteria</taxon>
        <taxon>Pseudomonadati</taxon>
        <taxon>Thermodesulfobacteriota</taxon>
        <taxon>Desulfobaccia</taxon>
        <taxon>Desulfobaccales</taxon>
        <taxon>Desulfobaccaceae</taxon>
        <taxon>Desulfobacca</taxon>
    </lineage>
</organism>
<evidence type="ECO:0000313" key="3">
    <source>
        <dbReference type="Proteomes" id="UP000000483"/>
    </source>
</evidence>
<evidence type="ECO:0000259" key="1">
    <source>
        <dbReference type="Pfam" id="PF13470"/>
    </source>
</evidence>
<dbReference type="InterPro" id="IPR002850">
    <property type="entry name" value="PIN_toxin-like"/>
</dbReference>
<gene>
    <name evidence="2" type="ordered locus">Desac_0366</name>
</gene>
<dbReference type="Proteomes" id="UP000000483">
    <property type="component" value="Chromosome"/>
</dbReference>
<dbReference type="InterPro" id="IPR002716">
    <property type="entry name" value="PIN_dom"/>
</dbReference>
<feature type="domain" description="PIN" evidence="1">
    <location>
        <begin position="3"/>
        <end position="116"/>
    </location>
</feature>
<protein>
    <recommendedName>
        <fullName evidence="1">PIN domain-containing protein</fullName>
    </recommendedName>
</protein>
<dbReference type="SUPFAM" id="SSF88723">
    <property type="entry name" value="PIN domain-like"/>
    <property type="match status" value="1"/>
</dbReference>
<reference evidence="2 3" key="1">
    <citation type="journal article" date="2011" name="Stand. Genomic Sci.">
        <title>Complete genome sequence of the acetate-degrading sulfate reducer Desulfobacca acetoxidans type strain (ASRB2).</title>
        <authorList>
            <person name="Goker M."/>
            <person name="Teshima H."/>
            <person name="Lapidus A."/>
            <person name="Nolan M."/>
            <person name="Lucas S."/>
            <person name="Hammon N."/>
            <person name="Deshpande S."/>
            <person name="Cheng J.F."/>
            <person name="Tapia R."/>
            <person name="Han C."/>
            <person name="Goodwin L."/>
            <person name="Pitluck S."/>
            <person name="Huntemann M."/>
            <person name="Liolios K."/>
            <person name="Ivanova N."/>
            <person name="Pagani I."/>
            <person name="Mavromatis K."/>
            <person name="Ovchinikova G."/>
            <person name="Pati A."/>
            <person name="Chen A."/>
            <person name="Palaniappan K."/>
            <person name="Land M."/>
            <person name="Hauser L."/>
            <person name="Brambilla E.M."/>
            <person name="Rohde M."/>
            <person name="Spring S."/>
            <person name="Detter J.C."/>
            <person name="Woyke T."/>
            <person name="Bristow J."/>
            <person name="Eisen J.A."/>
            <person name="Markowitz V."/>
            <person name="Hugenholtz P."/>
            <person name="Kyrpides N.C."/>
            <person name="Klenk H.P."/>
        </authorList>
    </citation>
    <scope>NUCLEOTIDE SEQUENCE [LARGE SCALE GENOMIC DNA]</scope>
    <source>
        <strain evidence="3">ATCC 700848 / DSM 11109 / ASRB2</strain>
    </source>
</reference>
<accession>F2NER7</accession>
<name>F2NER7_DESAR</name>
<proteinExistence type="predicted"/>
<dbReference type="PANTHER" id="PTHR34610:SF4">
    <property type="entry name" value="SLL8027 PROTEIN"/>
    <property type="match status" value="1"/>
</dbReference>
<dbReference type="InterPro" id="IPR029060">
    <property type="entry name" value="PIN-like_dom_sf"/>
</dbReference>
<evidence type="ECO:0000313" key="2">
    <source>
        <dbReference type="EMBL" id="AEB08257.1"/>
    </source>
</evidence>
<dbReference type="STRING" id="880072.Desac_0366"/>
<dbReference type="NCBIfam" id="TIGR00305">
    <property type="entry name" value="putative toxin-antitoxin system toxin component, PIN family"/>
    <property type="match status" value="1"/>
</dbReference>
<dbReference type="Pfam" id="PF13470">
    <property type="entry name" value="PIN_3"/>
    <property type="match status" value="1"/>
</dbReference>
<dbReference type="HOGENOM" id="CLU_116617_3_0_7"/>
<keyword evidence="3" id="KW-1185">Reference proteome</keyword>
<dbReference type="RefSeq" id="WP_013705370.1">
    <property type="nucleotide sequence ID" value="NC_015388.1"/>
</dbReference>
<dbReference type="PANTHER" id="PTHR34610">
    <property type="entry name" value="SSL7007 PROTEIN"/>
    <property type="match status" value="1"/>
</dbReference>
<sequence>MIKTVIDANVFVSSALAPGSNPDKVIGLARKGRITLLISQDILKEIRTVFMYPEIKRRLKITAKEIDEFLAEIAKPALITPGVLNLKEVKADRKDDKYLVCAVEGQADYIISGDKHLLNLDNYYGIKIVTPAVFLEMFMDY</sequence>
<dbReference type="eggNOG" id="COG1569">
    <property type="taxonomic scope" value="Bacteria"/>
</dbReference>
<dbReference type="EMBL" id="CP002629">
    <property type="protein sequence ID" value="AEB08257.1"/>
    <property type="molecule type" value="Genomic_DNA"/>
</dbReference>
<dbReference type="AlphaFoldDB" id="F2NER7"/>
<dbReference type="KEGG" id="dao:Desac_0366"/>